<keyword evidence="1" id="KW-0472">Membrane</keyword>
<reference evidence="2" key="2">
    <citation type="submission" date="2018-03" db="EMBL/GenBank/DDBJ databases">
        <title>The Triticum urartu genome reveals the dynamic nature of wheat genome evolution.</title>
        <authorList>
            <person name="Ling H."/>
            <person name="Ma B."/>
            <person name="Shi X."/>
            <person name="Liu H."/>
            <person name="Dong L."/>
            <person name="Sun H."/>
            <person name="Cao Y."/>
            <person name="Gao Q."/>
            <person name="Zheng S."/>
            <person name="Li Y."/>
            <person name="Yu Y."/>
            <person name="Du H."/>
            <person name="Qi M."/>
            <person name="Li Y."/>
            <person name="Yu H."/>
            <person name="Cui Y."/>
            <person name="Wang N."/>
            <person name="Chen C."/>
            <person name="Wu H."/>
            <person name="Zhao Y."/>
            <person name="Zhang J."/>
            <person name="Li Y."/>
            <person name="Zhou W."/>
            <person name="Zhang B."/>
            <person name="Hu W."/>
            <person name="Eijk M."/>
            <person name="Tang J."/>
            <person name="Witsenboer H."/>
            <person name="Zhao S."/>
            <person name="Li Z."/>
            <person name="Zhang A."/>
            <person name="Wang D."/>
            <person name="Liang C."/>
        </authorList>
    </citation>
    <scope>NUCLEOTIDE SEQUENCE [LARGE SCALE GENOMIC DNA]</scope>
    <source>
        <strain evidence="2">cv. G1812</strain>
    </source>
</reference>
<proteinExistence type="predicted"/>
<keyword evidence="1" id="KW-0812">Transmembrane</keyword>
<dbReference type="Proteomes" id="UP000015106">
    <property type="component" value="Chromosome 1"/>
</dbReference>
<dbReference type="PANTHER" id="PTHR34835">
    <property type="entry name" value="OS07G0283600 PROTEIN-RELATED"/>
    <property type="match status" value="1"/>
</dbReference>
<feature type="transmembrane region" description="Helical" evidence="1">
    <location>
        <begin position="214"/>
        <end position="233"/>
    </location>
</feature>
<dbReference type="EnsemblPlants" id="TuG1812G0100003800.01.T01">
    <property type="protein sequence ID" value="TuG1812G0100003800.01.T01"/>
    <property type="gene ID" value="TuG1812G0100003800.01"/>
</dbReference>
<accession>A0A8R7P6D1</accession>
<reference evidence="2" key="3">
    <citation type="submission" date="2022-06" db="UniProtKB">
        <authorList>
            <consortium name="EnsemblPlants"/>
        </authorList>
    </citation>
    <scope>IDENTIFICATION</scope>
</reference>
<feature type="transmembrane region" description="Helical" evidence="1">
    <location>
        <begin position="186"/>
        <end position="202"/>
    </location>
</feature>
<dbReference type="Gramene" id="TuG1812G0100003800.01.T01">
    <property type="protein sequence ID" value="TuG1812G0100003800.01.T01"/>
    <property type="gene ID" value="TuG1812G0100003800.01"/>
</dbReference>
<dbReference type="AlphaFoldDB" id="A0A8R7P6D1"/>
<dbReference type="PANTHER" id="PTHR34835:SF82">
    <property type="entry name" value="OS01G0826651 PROTEIN"/>
    <property type="match status" value="1"/>
</dbReference>
<protein>
    <recommendedName>
        <fullName evidence="4">Aminotransferase-like plant mobile domain-containing protein</fullName>
    </recommendedName>
</protein>
<feature type="transmembrane region" description="Helical" evidence="1">
    <location>
        <begin position="149"/>
        <end position="166"/>
    </location>
</feature>
<keyword evidence="3" id="KW-1185">Reference proteome</keyword>
<organism evidence="2 3">
    <name type="scientific">Triticum urartu</name>
    <name type="common">Red wild einkorn</name>
    <name type="synonym">Crithodium urartu</name>
    <dbReference type="NCBI Taxonomy" id="4572"/>
    <lineage>
        <taxon>Eukaryota</taxon>
        <taxon>Viridiplantae</taxon>
        <taxon>Streptophyta</taxon>
        <taxon>Embryophyta</taxon>
        <taxon>Tracheophyta</taxon>
        <taxon>Spermatophyta</taxon>
        <taxon>Magnoliopsida</taxon>
        <taxon>Liliopsida</taxon>
        <taxon>Poales</taxon>
        <taxon>Poaceae</taxon>
        <taxon>BOP clade</taxon>
        <taxon>Pooideae</taxon>
        <taxon>Triticodae</taxon>
        <taxon>Triticeae</taxon>
        <taxon>Triticinae</taxon>
        <taxon>Triticum</taxon>
    </lineage>
</organism>
<sequence length="309" mass="35112">MEQGCSKKREAEEIVHGGKRSKCNQFEHVKSFLKLASEMSDRHKQCVGRMGFQTFLQITSMSNIDSIYLWLSNHFNTTSCSIEMGNGFKFPITTSTIHKIFGMPIGGVPVITKPSEATYEFIKHELGTTSPTIEYLFSIINDELPEDKYCLIFILILLSLFVAPNSSGVVTKFVYNAVVDIDSISQYDWCLLCLSYMVYSIKKAKLNKASTKKFIPGGCKLLMVISYFEFLIISELKFPSIEPRLPLWSANMLNSYMALDALHGERNEYGRLPIKHISSTPFNDSVFIELPEEISQYIESKFTDISMTQ</sequence>
<keyword evidence="1" id="KW-1133">Transmembrane helix</keyword>
<evidence type="ECO:0000313" key="3">
    <source>
        <dbReference type="Proteomes" id="UP000015106"/>
    </source>
</evidence>
<name>A0A8R7P6D1_TRIUA</name>
<evidence type="ECO:0000313" key="2">
    <source>
        <dbReference type="EnsemblPlants" id="TuG1812G0100003800.01.T01"/>
    </source>
</evidence>
<evidence type="ECO:0008006" key="4">
    <source>
        <dbReference type="Google" id="ProtNLM"/>
    </source>
</evidence>
<evidence type="ECO:0000256" key="1">
    <source>
        <dbReference type="SAM" id="Phobius"/>
    </source>
</evidence>
<reference evidence="3" key="1">
    <citation type="journal article" date="2013" name="Nature">
        <title>Draft genome of the wheat A-genome progenitor Triticum urartu.</title>
        <authorList>
            <person name="Ling H.Q."/>
            <person name="Zhao S."/>
            <person name="Liu D."/>
            <person name="Wang J."/>
            <person name="Sun H."/>
            <person name="Zhang C."/>
            <person name="Fan H."/>
            <person name="Li D."/>
            <person name="Dong L."/>
            <person name="Tao Y."/>
            <person name="Gao C."/>
            <person name="Wu H."/>
            <person name="Li Y."/>
            <person name="Cui Y."/>
            <person name="Guo X."/>
            <person name="Zheng S."/>
            <person name="Wang B."/>
            <person name="Yu K."/>
            <person name="Liang Q."/>
            <person name="Yang W."/>
            <person name="Lou X."/>
            <person name="Chen J."/>
            <person name="Feng M."/>
            <person name="Jian J."/>
            <person name="Zhang X."/>
            <person name="Luo G."/>
            <person name="Jiang Y."/>
            <person name="Liu J."/>
            <person name="Wang Z."/>
            <person name="Sha Y."/>
            <person name="Zhang B."/>
            <person name="Wu H."/>
            <person name="Tang D."/>
            <person name="Shen Q."/>
            <person name="Xue P."/>
            <person name="Zou S."/>
            <person name="Wang X."/>
            <person name="Liu X."/>
            <person name="Wang F."/>
            <person name="Yang Y."/>
            <person name="An X."/>
            <person name="Dong Z."/>
            <person name="Zhang K."/>
            <person name="Zhang X."/>
            <person name="Luo M.C."/>
            <person name="Dvorak J."/>
            <person name="Tong Y."/>
            <person name="Wang J."/>
            <person name="Yang H."/>
            <person name="Li Z."/>
            <person name="Wang D."/>
            <person name="Zhang A."/>
            <person name="Wang J."/>
        </authorList>
    </citation>
    <scope>NUCLEOTIDE SEQUENCE</scope>
    <source>
        <strain evidence="3">cv. G1812</strain>
    </source>
</reference>